<proteinExistence type="predicted"/>
<organism evidence="2 3">
    <name type="scientific">Streptomyces evansiae</name>
    <dbReference type="NCBI Taxonomy" id="3075535"/>
    <lineage>
        <taxon>Bacteria</taxon>
        <taxon>Bacillati</taxon>
        <taxon>Actinomycetota</taxon>
        <taxon>Actinomycetes</taxon>
        <taxon>Kitasatosporales</taxon>
        <taxon>Streptomycetaceae</taxon>
        <taxon>Streptomyces</taxon>
    </lineage>
</organism>
<keyword evidence="3" id="KW-1185">Reference proteome</keyword>
<protein>
    <recommendedName>
        <fullName evidence="1">DUF6879 domain-containing protein</fullName>
    </recommendedName>
</protein>
<reference evidence="3" key="1">
    <citation type="submission" date="2023-07" db="EMBL/GenBank/DDBJ databases">
        <title>30 novel species of actinomycetes from the DSMZ collection.</title>
        <authorList>
            <person name="Nouioui I."/>
        </authorList>
    </citation>
    <scope>NUCLEOTIDE SEQUENCE [LARGE SCALE GENOMIC DNA]</scope>
    <source>
        <strain evidence="3">DSM 41979</strain>
    </source>
</reference>
<dbReference type="Proteomes" id="UP001183610">
    <property type="component" value="Unassembled WGS sequence"/>
</dbReference>
<gene>
    <name evidence="2" type="ORF">RM698_00950</name>
</gene>
<name>A0ABU2QT51_9ACTN</name>
<evidence type="ECO:0000313" key="3">
    <source>
        <dbReference type="Proteomes" id="UP001183610"/>
    </source>
</evidence>
<sequence>MPQIDFRQLMDSARISAVHLEMRDTYGVGDEADDFERWRATGDRDVDPGSAYWTPWVELISRAHARGVRVRRARVVSEPVTEYIRYEHAGTPVNLFSGEEVRWLPRRLAATLLLPGADLWVFDGRTVLFNHFTGNGEWADPGMELRTEADVVEGCVHAFEEVWERAVPHDEYKIR</sequence>
<accession>A0ABU2QT51</accession>
<dbReference type="InterPro" id="IPR049244">
    <property type="entry name" value="DUF6879"/>
</dbReference>
<evidence type="ECO:0000313" key="2">
    <source>
        <dbReference type="EMBL" id="MDT0407622.1"/>
    </source>
</evidence>
<comment type="caution">
    <text evidence="2">The sequence shown here is derived from an EMBL/GenBank/DDBJ whole genome shotgun (WGS) entry which is preliminary data.</text>
</comment>
<dbReference type="Pfam" id="PF21806">
    <property type="entry name" value="DUF6879"/>
    <property type="match status" value="1"/>
</dbReference>
<dbReference type="EMBL" id="JAVRET010000001">
    <property type="protein sequence ID" value="MDT0407622.1"/>
    <property type="molecule type" value="Genomic_DNA"/>
</dbReference>
<feature type="domain" description="DUF6879" evidence="1">
    <location>
        <begin position="5"/>
        <end position="173"/>
    </location>
</feature>
<evidence type="ECO:0000259" key="1">
    <source>
        <dbReference type="Pfam" id="PF21806"/>
    </source>
</evidence>
<dbReference type="RefSeq" id="WP_029396471.1">
    <property type="nucleotide sequence ID" value="NZ_JAVRET010000001.1"/>
</dbReference>